<dbReference type="PROSITE" id="PS50181">
    <property type="entry name" value="FBOX"/>
    <property type="match status" value="1"/>
</dbReference>
<proteinExistence type="predicted"/>
<dbReference type="InterPro" id="IPR001810">
    <property type="entry name" value="F-box_dom"/>
</dbReference>
<reference evidence="2" key="1">
    <citation type="submission" date="2023-03" db="EMBL/GenBank/DDBJ databases">
        <title>Massive genome expansion in bonnet fungi (Mycena s.s.) driven by repeated elements and novel gene families across ecological guilds.</title>
        <authorList>
            <consortium name="Lawrence Berkeley National Laboratory"/>
            <person name="Harder C.B."/>
            <person name="Miyauchi S."/>
            <person name="Viragh M."/>
            <person name="Kuo A."/>
            <person name="Thoen E."/>
            <person name="Andreopoulos B."/>
            <person name="Lu D."/>
            <person name="Skrede I."/>
            <person name="Drula E."/>
            <person name="Henrissat B."/>
            <person name="Morin E."/>
            <person name="Kohler A."/>
            <person name="Barry K."/>
            <person name="LaButti K."/>
            <person name="Morin E."/>
            <person name="Salamov A."/>
            <person name="Lipzen A."/>
            <person name="Mereny Z."/>
            <person name="Hegedus B."/>
            <person name="Baldrian P."/>
            <person name="Stursova M."/>
            <person name="Weitz H."/>
            <person name="Taylor A."/>
            <person name="Grigoriev I.V."/>
            <person name="Nagy L.G."/>
            <person name="Martin F."/>
            <person name="Kauserud H."/>
        </authorList>
    </citation>
    <scope>NUCLEOTIDE SEQUENCE</scope>
    <source>
        <strain evidence="2">9284</strain>
    </source>
</reference>
<dbReference type="Gene3D" id="1.20.1280.50">
    <property type="match status" value="1"/>
</dbReference>
<accession>A0AAD7B7G6</accession>
<protein>
    <recommendedName>
        <fullName evidence="1">F-box domain-containing protein</fullName>
    </recommendedName>
</protein>
<dbReference type="Proteomes" id="UP001221142">
    <property type="component" value="Unassembled WGS sequence"/>
</dbReference>
<dbReference type="AlphaFoldDB" id="A0AAD7B7G6"/>
<feature type="domain" description="F-box" evidence="1">
    <location>
        <begin position="12"/>
        <end position="48"/>
    </location>
</feature>
<dbReference type="EMBL" id="JARKIF010000031">
    <property type="protein sequence ID" value="KAJ7612196.1"/>
    <property type="molecule type" value="Genomic_DNA"/>
</dbReference>
<evidence type="ECO:0000313" key="3">
    <source>
        <dbReference type="Proteomes" id="UP001221142"/>
    </source>
</evidence>
<comment type="caution">
    <text evidence="2">The sequence shown here is derived from an EMBL/GenBank/DDBJ whole genome shotgun (WGS) entry which is preliminary data.</text>
</comment>
<gene>
    <name evidence="2" type="ORF">FB45DRAFT_308275</name>
</gene>
<dbReference type="SUPFAM" id="SSF81383">
    <property type="entry name" value="F-box domain"/>
    <property type="match status" value="1"/>
</dbReference>
<name>A0AAD7B7G6_9AGAR</name>
<organism evidence="2 3">
    <name type="scientific">Roridomyces roridus</name>
    <dbReference type="NCBI Taxonomy" id="1738132"/>
    <lineage>
        <taxon>Eukaryota</taxon>
        <taxon>Fungi</taxon>
        <taxon>Dikarya</taxon>
        <taxon>Basidiomycota</taxon>
        <taxon>Agaricomycotina</taxon>
        <taxon>Agaricomycetes</taxon>
        <taxon>Agaricomycetidae</taxon>
        <taxon>Agaricales</taxon>
        <taxon>Marasmiineae</taxon>
        <taxon>Mycenaceae</taxon>
        <taxon>Roridomyces</taxon>
    </lineage>
</organism>
<sequence length="323" mass="36247">MVNLMRPAKKTRGIIHLLPNELLTKIIQLLPRADQLALCRVSKHFHALTIPGINRNVLISTHQSEDLLKLDGFCLGLAENAERAELVRSLQVVKSCSYSESAYDQLVDSIKLMKRLECLALDIITGDGGPIVPRLAYLSLPNLSGCRFILPSTNLRAVAVAQFLGRHENLTHVRLWDLDGSHIYPLLPQWDATCLPNLQHYQGTPAFLRVFSTRKLQAVRMVSLDQNRASLSELERLIDPARLGLVVSICHIHQAGIFESLSKCMPYITTLELRRLGFQHRTHSGNYHQHNPLRCHTFPAYITLRSASRPGVGTILIAIRTPS</sequence>
<evidence type="ECO:0000259" key="1">
    <source>
        <dbReference type="PROSITE" id="PS50181"/>
    </source>
</evidence>
<dbReference type="Pfam" id="PF00646">
    <property type="entry name" value="F-box"/>
    <property type="match status" value="1"/>
</dbReference>
<evidence type="ECO:0000313" key="2">
    <source>
        <dbReference type="EMBL" id="KAJ7612196.1"/>
    </source>
</evidence>
<dbReference type="InterPro" id="IPR036047">
    <property type="entry name" value="F-box-like_dom_sf"/>
</dbReference>
<keyword evidence="3" id="KW-1185">Reference proteome</keyword>